<comment type="caution">
    <text evidence="2">The sequence shown here is derived from an EMBL/GenBank/DDBJ whole genome shotgun (WGS) entry which is preliminary data.</text>
</comment>
<dbReference type="AlphaFoldDB" id="A0AAD7VHU8"/>
<accession>A0AAD7VHU8</accession>
<evidence type="ECO:0000313" key="2">
    <source>
        <dbReference type="EMBL" id="KAJ7976283.1"/>
    </source>
</evidence>
<dbReference type="SUPFAM" id="SSF53098">
    <property type="entry name" value="Ribonuclease H-like"/>
    <property type="match status" value="1"/>
</dbReference>
<gene>
    <name evidence="2" type="ORF">O6P43_006086</name>
</gene>
<dbReference type="KEGG" id="qsa:O6P43_006086"/>
<evidence type="ECO:0000313" key="3">
    <source>
        <dbReference type="Proteomes" id="UP001163823"/>
    </source>
</evidence>
<proteinExistence type="predicted"/>
<dbReference type="EMBL" id="JARAOO010000003">
    <property type="protein sequence ID" value="KAJ7976283.1"/>
    <property type="molecule type" value="Genomic_DNA"/>
</dbReference>
<name>A0AAD7VHU8_QUISA</name>
<keyword evidence="3" id="KW-1185">Reference proteome</keyword>
<dbReference type="GO" id="GO:0046983">
    <property type="term" value="F:protein dimerization activity"/>
    <property type="evidence" value="ECO:0007669"/>
    <property type="project" value="InterPro"/>
</dbReference>
<evidence type="ECO:0000259" key="1">
    <source>
        <dbReference type="Pfam" id="PF05699"/>
    </source>
</evidence>
<organism evidence="2 3">
    <name type="scientific">Quillaja saponaria</name>
    <name type="common">Soap bark tree</name>
    <dbReference type="NCBI Taxonomy" id="32244"/>
    <lineage>
        <taxon>Eukaryota</taxon>
        <taxon>Viridiplantae</taxon>
        <taxon>Streptophyta</taxon>
        <taxon>Embryophyta</taxon>
        <taxon>Tracheophyta</taxon>
        <taxon>Spermatophyta</taxon>
        <taxon>Magnoliopsida</taxon>
        <taxon>eudicotyledons</taxon>
        <taxon>Gunneridae</taxon>
        <taxon>Pentapetalae</taxon>
        <taxon>rosids</taxon>
        <taxon>fabids</taxon>
        <taxon>Fabales</taxon>
        <taxon>Quillajaceae</taxon>
        <taxon>Quillaja</taxon>
    </lineage>
</organism>
<reference evidence="2" key="1">
    <citation type="journal article" date="2023" name="Science">
        <title>Elucidation of the pathway for biosynthesis of saponin adjuvants from the soapbark tree.</title>
        <authorList>
            <person name="Reed J."/>
            <person name="Orme A."/>
            <person name="El-Demerdash A."/>
            <person name="Owen C."/>
            <person name="Martin L.B.B."/>
            <person name="Misra R.C."/>
            <person name="Kikuchi S."/>
            <person name="Rejzek M."/>
            <person name="Martin A.C."/>
            <person name="Harkess A."/>
            <person name="Leebens-Mack J."/>
            <person name="Louveau T."/>
            <person name="Stephenson M.J."/>
            <person name="Osbourn A."/>
        </authorList>
    </citation>
    <scope>NUCLEOTIDE SEQUENCE</scope>
    <source>
        <strain evidence="2">S10</strain>
    </source>
</reference>
<dbReference type="PANTHER" id="PTHR46481">
    <property type="entry name" value="ZINC FINGER BED DOMAIN-CONTAINING PROTEIN 4"/>
    <property type="match status" value="1"/>
</dbReference>
<dbReference type="InterPro" id="IPR012337">
    <property type="entry name" value="RNaseH-like_sf"/>
</dbReference>
<dbReference type="InterPro" id="IPR008906">
    <property type="entry name" value="HATC_C_dom"/>
</dbReference>
<feature type="domain" description="HAT C-terminal dimerisation" evidence="1">
    <location>
        <begin position="218"/>
        <end position="300"/>
    </location>
</feature>
<dbReference type="InterPro" id="IPR052035">
    <property type="entry name" value="ZnF_BED_domain_contain"/>
</dbReference>
<dbReference type="Proteomes" id="UP001163823">
    <property type="component" value="Chromosome 3"/>
</dbReference>
<dbReference type="Pfam" id="PF05699">
    <property type="entry name" value="Dimer_Tnp_hAT"/>
    <property type="match status" value="1"/>
</dbReference>
<dbReference type="PANTHER" id="PTHR46481:SF11">
    <property type="entry name" value="ZINC FINGER BED DOMAIN-CONTAINING PROTEIN RICESLEEPER 2-LIKE"/>
    <property type="match status" value="1"/>
</dbReference>
<protein>
    <submittedName>
        <fullName evidence="2">Zinc finger BED domain-containing protein RICESLEEPER</fullName>
    </submittedName>
</protein>
<sequence>MKIYESEKEVTVKFMEDNEGRVAITTDMWTTSNQKKGFMAITAHYIDASWTLQSRILSVDKIRESVVFWKATPKREEKFEEAARHLLISYSKKLVLDVATRWNSTYLMLEIAIVYKSVFARLLRKETSKYKIAITEEDWEFTRELCGRFAVESERILQLVYDLVFEYQSRGTSCSRGVESSGNLSQDMSEGGSQDPLAAYDLFIKNDKRAKNLKFKSELDHYLDEDVLPRSKDFDIHMWWKVNGIKYPILQAIARDFLAIPVSTVASESAFSTGGRLVSIHQDRLESDTVEALMCAHNWLWVEERKGTNSITYATIHDEVGASTRI</sequence>